<dbReference type="EMBL" id="JBBYHR010000011">
    <property type="protein sequence ID" value="MEL1246084.1"/>
    <property type="molecule type" value="Genomic_DNA"/>
</dbReference>
<dbReference type="RefSeq" id="WP_341698378.1">
    <property type="nucleotide sequence ID" value="NZ_JBBYHR010000011.1"/>
</dbReference>
<evidence type="ECO:0000313" key="1">
    <source>
        <dbReference type="EMBL" id="MEL1246084.1"/>
    </source>
</evidence>
<gene>
    <name evidence="1" type="ORF">AAEO56_17555</name>
</gene>
<organism evidence="1 2">
    <name type="scientific">Flavobacterium arundinis</name>
    <dbReference type="NCBI Taxonomy" id="3139143"/>
    <lineage>
        <taxon>Bacteria</taxon>
        <taxon>Pseudomonadati</taxon>
        <taxon>Bacteroidota</taxon>
        <taxon>Flavobacteriia</taxon>
        <taxon>Flavobacteriales</taxon>
        <taxon>Flavobacteriaceae</taxon>
        <taxon>Flavobacterium</taxon>
    </lineage>
</organism>
<proteinExistence type="predicted"/>
<comment type="caution">
    <text evidence="1">The sequence shown here is derived from an EMBL/GenBank/DDBJ whole genome shotgun (WGS) entry which is preliminary data.</text>
</comment>
<sequence length="71" mass="8694">MEKRFYKYGLRPIIEEIEPEYSTFYAYQWDTGKFKENMSYFTKIRDDRSGDGEELTEQEFNAYVAELRKKL</sequence>
<keyword evidence="2" id="KW-1185">Reference proteome</keyword>
<protein>
    <submittedName>
        <fullName evidence="1">Uncharacterized protein</fullName>
    </submittedName>
</protein>
<reference evidence="1 2" key="1">
    <citation type="submission" date="2024-04" db="EMBL/GenBank/DDBJ databases">
        <title>Flavobacterium sp. DGU11 16S ribosomal RNA gene Genome sequencing and assembly.</title>
        <authorList>
            <person name="Park S."/>
        </authorList>
    </citation>
    <scope>NUCLEOTIDE SEQUENCE [LARGE SCALE GENOMIC DNA]</scope>
    <source>
        <strain evidence="1 2">DGU11</strain>
    </source>
</reference>
<dbReference type="Proteomes" id="UP001464555">
    <property type="component" value="Unassembled WGS sequence"/>
</dbReference>
<name>A0ABU9I219_9FLAO</name>
<evidence type="ECO:0000313" key="2">
    <source>
        <dbReference type="Proteomes" id="UP001464555"/>
    </source>
</evidence>
<accession>A0ABU9I219</accession>